<dbReference type="OMA" id="ANIEKHM"/>
<protein>
    <submittedName>
        <fullName evidence="2">Uncharacterized protein</fullName>
    </submittedName>
</protein>
<feature type="chain" id="PRO_5010316475" evidence="1">
    <location>
        <begin position="20"/>
        <end position="164"/>
    </location>
</feature>
<dbReference type="OrthoDB" id="5846338at2759"/>
<evidence type="ECO:0000256" key="1">
    <source>
        <dbReference type="SAM" id="SignalP"/>
    </source>
</evidence>
<reference evidence="2" key="1">
    <citation type="submission" date="2012-04" db="EMBL/GenBank/DDBJ databases">
        <title>The Genome Sequence of Loa loa.</title>
        <authorList>
            <consortium name="The Broad Institute Genome Sequencing Platform"/>
            <consortium name="Broad Institute Genome Sequencing Center for Infectious Disease"/>
            <person name="Nutman T.B."/>
            <person name="Fink D.L."/>
            <person name="Russ C."/>
            <person name="Young S."/>
            <person name="Zeng Q."/>
            <person name="Gargeya S."/>
            <person name="Alvarado L."/>
            <person name="Berlin A."/>
            <person name="Chapman S.B."/>
            <person name="Chen Z."/>
            <person name="Freedman E."/>
            <person name="Gellesch M."/>
            <person name="Goldberg J."/>
            <person name="Griggs A."/>
            <person name="Gujja S."/>
            <person name="Heilman E.R."/>
            <person name="Heiman D."/>
            <person name="Howarth C."/>
            <person name="Mehta T."/>
            <person name="Neiman D."/>
            <person name="Pearson M."/>
            <person name="Roberts A."/>
            <person name="Saif S."/>
            <person name="Shea T."/>
            <person name="Shenoy N."/>
            <person name="Sisk P."/>
            <person name="Stolte C."/>
            <person name="Sykes S."/>
            <person name="White J."/>
            <person name="Yandava C."/>
            <person name="Haas B."/>
            <person name="Henn M.R."/>
            <person name="Nusbaum C."/>
            <person name="Birren B."/>
        </authorList>
    </citation>
    <scope>NUCLEOTIDE SEQUENCE [LARGE SCALE GENOMIC DNA]</scope>
</reference>
<dbReference type="AlphaFoldDB" id="A0A1S0TK89"/>
<sequence>MWFKTNVIVVIYFIIGLNAKEINANIEKHMEAGELNSKDLKTRRIVKQANAERMRQQYRRSSGDDADEQLKWLNANEMYNLGHIALLLNERDGFDETLISTPSKKAITSRLCGSKLVEAIIKLCHGCVKPIGGKAVSAKRCKLNLTSLNAIFAYFQYYLIIFSE</sequence>
<keyword evidence="1" id="KW-0732">Signal</keyword>
<dbReference type="InParanoid" id="A0A1S0TK89"/>
<feature type="signal peptide" evidence="1">
    <location>
        <begin position="1"/>
        <end position="19"/>
    </location>
</feature>
<gene>
    <name evidence="2" type="ORF">LOAG_13244</name>
</gene>
<evidence type="ECO:0000313" key="2">
    <source>
        <dbReference type="EMBL" id="EFO15267.2"/>
    </source>
</evidence>
<dbReference type="CTD" id="9950716"/>
<dbReference type="GeneID" id="9950716"/>
<proteinExistence type="predicted"/>
<accession>A0A1S0TK89</accession>
<dbReference type="EMBL" id="JH712168">
    <property type="protein sequence ID" value="EFO15267.2"/>
    <property type="molecule type" value="Genomic_DNA"/>
</dbReference>
<dbReference type="KEGG" id="loa:LOAG_13244"/>
<name>A0A1S0TK89_LOALO</name>
<dbReference type="RefSeq" id="XP_003148802.2">
    <property type="nucleotide sequence ID" value="XM_003148754.2"/>
</dbReference>
<organism evidence="2">
    <name type="scientific">Loa loa</name>
    <name type="common">Eye worm</name>
    <name type="synonym">Filaria loa</name>
    <dbReference type="NCBI Taxonomy" id="7209"/>
    <lineage>
        <taxon>Eukaryota</taxon>
        <taxon>Metazoa</taxon>
        <taxon>Ecdysozoa</taxon>
        <taxon>Nematoda</taxon>
        <taxon>Chromadorea</taxon>
        <taxon>Rhabditida</taxon>
        <taxon>Spirurina</taxon>
        <taxon>Spiruromorpha</taxon>
        <taxon>Filarioidea</taxon>
        <taxon>Onchocercidae</taxon>
        <taxon>Loa</taxon>
    </lineage>
</organism>